<keyword evidence="2" id="KW-1185">Reference proteome</keyword>
<name>A0ACB9IP64_9ASTR</name>
<dbReference type="Proteomes" id="UP001056120">
    <property type="component" value="Linkage Group LG08"/>
</dbReference>
<dbReference type="EMBL" id="CM042025">
    <property type="protein sequence ID" value="KAI3809266.1"/>
    <property type="molecule type" value="Genomic_DNA"/>
</dbReference>
<sequence>MVVLQATRGPSRGGILKIPKHVALAFGRRTLSRCRKFGKSGVSCFNVAPLRDILFAPHENEFESAASVGGSVANTGTKYIGFQNPHPDSRISSDGPISNRGKKKELLLDDVGAVFGGTTGTRAYQGERKIKAKPKQNAGQIVTSGNGCINQSTRSLHPVQPSLNGSNHKRDVRMVPNSNGPQEMFKDGMEFVDPLNDLDPIDELGVGGPQDLSSLLNFDEDELQDHFSAGLDIPMDDLTELNMF</sequence>
<evidence type="ECO:0000313" key="2">
    <source>
        <dbReference type="Proteomes" id="UP001056120"/>
    </source>
</evidence>
<gene>
    <name evidence="1" type="ORF">L1987_25237</name>
</gene>
<accession>A0ACB9IP64</accession>
<reference evidence="2" key="1">
    <citation type="journal article" date="2022" name="Mol. Ecol. Resour.">
        <title>The genomes of chicory, endive, great burdock and yacon provide insights into Asteraceae palaeo-polyploidization history and plant inulin production.</title>
        <authorList>
            <person name="Fan W."/>
            <person name="Wang S."/>
            <person name="Wang H."/>
            <person name="Wang A."/>
            <person name="Jiang F."/>
            <person name="Liu H."/>
            <person name="Zhao H."/>
            <person name="Xu D."/>
            <person name="Zhang Y."/>
        </authorList>
    </citation>
    <scope>NUCLEOTIDE SEQUENCE [LARGE SCALE GENOMIC DNA]</scope>
    <source>
        <strain evidence="2">cv. Yunnan</strain>
    </source>
</reference>
<organism evidence="1 2">
    <name type="scientific">Smallanthus sonchifolius</name>
    <dbReference type="NCBI Taxonomy" id="185202"/>
    <lineage>
        <taxon>Eukaryota</taxon>
        <taxon>Viridiplantae</taxon>
        <taxon>Streptophyta</taxon>
        <taxon>Embryophyta</taxon>
        <taxon>Tracheophyta</taxon>
        <taxon>Spermatophyta</taxon>
        <taxon>Magnoliopsida</taxon>
        <taxon>eudicotyledons</taxon>
        <taxon>Gunneridae</taxon>
        <taxon>Pentapetalae</taxon>
        <taxon>asterids</taxon>
        <taxon>campanulids</taxon>
        <taxon>Asterales</taxon>
        <taxon>Asteraceae</taxon>
        <taxon>Asteroideae</taxon>
        <taxon>Heliantheae alliance</taxon>
        <taxon>Millerieae</taxon>
        <taxon>Smallanthus</taxon>
    </lineage>
</organism>
<reference evidence="1 2" key="2">
    <citation type="journal article" date="2022" name="Mol. Ecol. Resour.">
        <title>The genomes of chicory, endive, great burdock and yacon provide insights into Asteraceae paleo-polyploidization history and plant inulin production.</title>
        <authorList>
            <person name="Fan W."/>
            <person name="Wang S."/>
            <person name="Wang H."/>
            <person name="Wang A."/>
            <person name="Jiang F."/>
            <person name="Liu H."/>
            <person name="Zhao H."/>
            <person name="Xu D."/>
            <person name="Zhang Y."/>
        </authorList>
    </citation>
    <scope>NUCLEOTIDE SEQUENCE [LARGE SCALE GENOMIC DNA]</scope>
    <source>
        <strain evidence="2">cv. Yunnan</strain>
        <tissue evidence="1">Leaves</tissue>
    </source>
</reference>
<protein>
    <submittedName>
        <fullName evidence="1">Uncharacterized protein</fullName>
    </submittedName>
</protein>
<comment type="caution">
    <text evidence="1">The sequence shown here is derived from an EMBL/GenBank/DDBJ whole genome shotgun (WGS) entry which is preliminary data.</text>
</comment>
<evidence type="ECO:0000313" key="1">
    <source>
        <dbReference type="EMBL" id="KAI3809266.1"/>
    </source>
</evidence>
<proteinExistence type="predicted"/>